<dbReference type="SMART" id="SM00530">
    <property type="entry name" value="HTH_XRE"/>
    <property type="match status" value="1"/>
</dbReference>
<evidence type="ECO:0000313" key="2">
    <source>
        <dbReference type="EMBL" id="GLI91842.1"/>
    </source>
</evidence>
<feature type="domain" description="HTH cro/C1-type" evidence="1">
    <location>
        <begin position="76"/>
        <end position="130"/>
    </location>
</feature>
<accession>A0A9W6GRN4</accession>
<dbReference type="Pfam" id="PF01381">
    <property type="entry name" value="HTH_3"/>
    <property type="match status" value="1"/>
</dbReference>
<dbReference type="InterPro" id="IPR001387">
    <property type="entry name" value="Cro/C1-type_HTH"/>
</dbReference>
<dbReference type="RefSeq" id="WP_281800699.1">
    <property type="nucleotide sequence ID" value="NZ_BSEC01000001.1"/>
</dbReference>
<reference evidence="2" key="1">
    <citation type="journal article" date="2023" name="Int. J. Syst. Evol. Microbiol.">
        <title>Methylocystis iwaonis sp. nov., a type II methane-oxidizing bacterium from surface soil of a rice paddy field in Japan, and emended description of the genus Methylocystis (ex Whittenbury et al. 1970) Bowman et al. 1993.</title>
        <authorList>
            <person name="Kaise H."/>
            <person name="Sawadogo J.B."/>
            <person name="Alam M.S."/>
            <person name="Ueno C."/>
            <person name="Dianou D."/>
            <person name="Shinjo R."/>
            <person name="Asakawa S."/>
        </authorList>
    </citation>
    <scope>NUCLEOTIDE SEQUENCE</scope>
    <source>
        <strain evidence="2">LMG27198</strain>
    </source>
</reference>
<dbReference type="CDD" id="cd00093">
    <property type="entry name" value="HTH_XRE"/>
    <property type="match status" value="1"/>
</dbReference>
<comment type="caution">
    <text evidence="2">The sequence shown here is derived from an EMBL/GenBank/DDBJ whole genome shotgun (WGS) entry which is preliminary data.</text>
</comment>
<name>A0A9W6GRN4_9HYPH</name>
<organism evidence="2 3">
    <name type="scientific">Methylocystis echinoides</name>
    <dbReference type="NCBI Taxonomy" id="29468"/>
    <lineage>
        <taxon>Bacteria</taxon>
        <taxon>Pseudomonadati</taxon>
        <taxon>Pseudomonadota</taxon>
        <taxon>Alphaproteobacteria</taxon>
        <taxon>Hyphomicrobiales</taxon>
        <taxon>Methylocystaceae</taxon>
        <taxon>Methylocystis</taxon>
    </lineage>
</organism>
<dbReference type="PROSITE" id="PS50943">
    <property type="entry name" value="HTH_CROC1"/>
    <property type="match status" value="1"/>
</dbReference>
<sequence length="131" mass="14323">MGKVQIIRTPGGEELVVLPRADYEALLADAGAACGDDEDAEDVAIFDQRMAALSENPDEMLPWEVSAALLRGATRIRALREWKGVRQRELAARAGLGQGYLSDIERGRTHGSPEARANIARALDVPTEWLR</sequence>
<proteinExistence type="predicted"/>
<protein>
    <recommendedName>
        <fullName evidence="1">HTH cro/C1-type domain-containing protein</fullName>
    </recommendedName>
</protein>
<dbReference type="AlphaFoldDB" id="A0A9W6GRN4"/>
<evidence type="ECO:0000259" key="1">
    <source>
        <dbReference type="PROSITE" id="PS50943"/>
    </source>
</evidence>
<evidence type="ECO:0000313" key="3">
    <source>
        <dbReference type="Proteomes" id="UP001144323"/>
    </source>
</evidence>
<dbReference type="EMBL" id="BSEC01000001">
    <property type="protein sequence ID" value="GLI91842.1"/>
    <property type="molecule type" value="Genomic_DNA"/>
</dbReference>
<dbReference type="GO" id="GO:0003677">
    <property type="term" value="F:DNA binding"/>
    <property type="evidence" value="ECO:0007669"/>
    <property type="project" value="InterPro"/>
</dbReference>
<dbReference type="SUPFAM" id="SSF47413">
    <property type="entry name" value="lambda repressor-like DNA-binding domains"/>
    <property type="match status" value="1"/>
</dbReference>
<keyword evidence="3" id="KW-1185">Reference proteome</keyword>
<dbReference type="Gene3D" id="1.10.260.40">
    <property type="entry name" value="lambda repressor-like DNA-binding domains"/>
    <property type="match status" value="1"/>
</dbReference>
<dbReference type="Proteomes" id="UP001144323">
    <property type="component" value="Unassembled WGS sequence"/>
</dbReference>
<gene>
    <name evidence="2" type="ORF">LMG27198_08340</name>
</gene>
<dbReference type="InterPro" id="IPR010982">
    <property type="entry name" value="Lambda_DNA-bd_dom_sf"/>
</dbReference>